<dbReference type="InterPro" id="IPR052904">
    <property type="entry name" value="Acyl-CoA_dehydrogenase-like"/>
</dbReference>
<dbReference type="InterPro" id="IPR036250">
    <property type="entry name" value="AcylCo_DH-like_C"/>
</dbReference>
<dbReference type="RefSeq" id="WP_072714396.1">
    <property type="nucleotide sequence ID" value="NZ_FRAU01000001.1"/>
</dbReference>
<feature type="domain" description="Acyl-CoA dehydrogenase/oxidase C-terminal" evidence="5">
    <location>
        <begin position="279"/>
        <end position="435"/>
    </location>
</feature>
<dbReference type="InterPro" id="IPR009075">
    <property type="entry name" value="AcylCo_DH/oxidase_C"/>
</dbReference>
<feature type="domain" description="Adaptive response protein AidB N-terminal" evidence="7">
    <location>
        <begin position="10"/>
        <end position="159"/>
    </location>
</feature>
<protein>
    <submittedName>
        <fullName evidence="8">Acyl-CoA dehydrogenase</fullName>
    </submittedName>
</protein>
<keyword evidence="9" id="KW-1185">Reference proteome</keyword>
<dbReference type="OrthoDB" id="1489360at2"/>
<comment type="cofactor">
    <cofactor evidence="4">
        <name>FAD</name>
        <dbReference type="ChEBI" id="CHEBI:57692"/>
    </cofactor>
</comment>
<dbReference type="Gene3D" id="6.10.250.600">
    <property type="match status" value="1"/>
</dbReference>
<evidence type="ECO:0000256" key="4">
    <source>
        <dbReference type="RuleBase" id="RU362125"/>
    </source>
</evidence>
<evidence type="ECO:0000259" key="6">
    <source>
        <dbReference type="Pfam" id="PF02770"/>
    </source>
</evidence>
<dbReference type="SUPFAM" id="SSF56645">
    <property type="entry name" value="Acyl-CoA dehydrogenase NM domain-like"/>
    <property type="match status" value="1"/>
</dbReference>
<proteinExistence type="inferred from homology"/>
<dbReference type="SUPFAM" id="SSF47203">
    <property type="entry name" value="Acyl-CoA dehydrogenase C-terminal domain-like"/>
    <property type="match status" value="1"/>
</dbReference>
<dbReference type="STRING" id="633813.SAMN04488087_0543"/>
<dbReference type="Gene3D" id="1.20.140.10">
    <property type="entry name" value="Butyryl-CoA Dehydrogenase, subunit A, domain 3"/>
    <property type="match status" value="1"/>
</dbReference>
<dbReference type="PANTHER" id="PTHR42707:SF2">
    <property type="entry name" value="ACD11 DEHYDROGENASE"/>
    <property type="match status" value="1"/>
</dbReference>
<dbReference type="EMBL" id="FRAU01000001">
    <property type="protein sequence ID" value="SHK17397.1"/>
    <property type="molecule type" value="Genomic_DNA"/>
</dbReference>
<dbReference type="InterPro" id="IPR009100">
    <property type="entry name" value="AcylCoA_DH/oxidase_NM_dom_sf"/>
</dbReference>
<evidence type="ECO:0000259" key="5">
    <source>
        <dbReference type="Pfam" id="PF00441"/>
    </source>
</evidence>
<accession>A0A1M6QBC9</accession>
<keyword evidence="4" id="KW-0560">Oxidoreductase</keyword>
<dbReference type="InterPro" id="IPR006091">
    <property type="entry name" value="Acyl-CoA_Oxase/DH_mid-dom"/>
</dbReference>
<comment type="similarity">
    <text evidence="1 4">Belongs to the acyl-CoA dehydrogenase family.</text>
</comment>
<keyword evidence="2 4" id="KW-0285">Flavoprotein</keyword>
<name>A0A1M6QBC9_9BACT</name>
<evidence type="ECO:0000313" key="8">
    <source>
        <dbReference type="EMBL" id="SHK17397.1"/>
    </source>
</evidence>
<dbReference type="Pfam" id="PF00441">
    <property type="entry name" value="Acyl-CoA_dh_1"/>
    <property type="match status" value="1"/>
</dbReference>
<keyword evidence="3 4" id="KW-0274">FAD</keyword>
<organism evidence="8 9">
    <name type="scientific">Rhodothermus profundi</name>
    <dbReference type="NCBI Taxonomy" id="633813"/>
    <lineage>
        <taxon>Bacteria</taxon>
        <taxon>Pseudomonadati</taxon>
        <taxon>Rhodothermota</taxon>
        <taxon>Rhodothermia</taxon>
        <taxon>Rhodothermales</taxon>
        <taxon>Rhodothermaceae</taxon>
        <taxon>Rhodothermus</taxon>
    </lineage>
</organism>
<evidence type="ECO:0000256" key="2">
    <source>
        <dbReference type="ARBA" id="ARBA00022630"/>
    </source>
</evidence>
<feature type="domain" description="Acyl-CoA oxidase/dehydrogenase middle" evidence="6">
    <location>
        <begin position="169"/>
        <end position="267"/>
    </location>
</feature>
<evidence type="ECO:0000256" key="1">
    <source>
        <dbReference type="ARBA" id="ARBA00009347"/>
    </source>
</evidence>
<dbReference type="Pfam" id="PF02770">
    <property type="entry name" value="Acyl-CoA_dh_M"/>
    <property type="match status" value="1"/>
</dbReference>
<evidence type="ECO:0000259" key="7">
    <source>
        <dbReference type="Pfam" id="PF18158"/>
    </source>
</evidence>
<dbReference type="Pfam" id="PF18158">
    <property type="entry name" value="AidB_N"/>
    <property type="match status" value="1"/>
</dbReference>
<dbReference type="Gene3D" id="2.40.110.20">
    <property type="match status" value="1"/>
</dbReference>
<dbReference type="InterPro" id="IPR041504">
    <property type="entry name" value="AidB_N"/>
</dbReference>
<dbReference type="Proteomes" id="UP000185812">
    <property type="component" value="Unassembled WGS sequence"/>
</dbReference>
<evidence type="ECO:0000313" key="9">
    <source>
        <dbReference type="Proteomes" id="UP000185812"/>
    </source>
</evidence>
<dbReference type="AlphaFoldDB" id="A0A1M6QBC9"/>
<reference evidence="9" key="1">
    <citation type="submission" date="2016-11" db="EMBL/GenBank/DDBJ databases">
        <authorList>
            <person name="Varghese N."/>
            <person name="Submissions S."/>
        </authorList>
    </citation>
    <scope>NUCLEOTIDE SEQUENCE [LARGE SCALE GENOMIC DNA]</scope>
    <source>
        <strain evidence="9">DSM 22212</strain>
    </source>
</reference>
<dbReference type="PANTHER" id="PTHR42707">
    <property type="entry name" value="ACYL-COA DEHYDROGENASE"/>
    <property type="match status" value="1"/>
</dbReference>
<evidence type="ECO:0000256" key="3">
    <source>
        <dbReference type="ARBA" id="ARBA00022827"/>
    </source>
</evidence>
<dbReference type="GO" id="GO:0003995">
    <property type="term" value="F:acyl-CoA dehydrogenase activity"/>
    <property type="evidence" value="ECO:0007669"/>
    <property type="project" value="TreeGrafter"/>
</dbReference>
<sequence length="564" mass="61432">MFVQEPPVLDNTYETDPMLRGYLARVLPPEVLRDLEPELQELGALAGGPLYRLQLEDRTSEPVHIPWSPWGERIDEVRLTRVWQEAERLAVRFGLVATAYEQAHGAFSRIHQFAKVYLFAPSTDIYACPLAMTDGAARTLLASGNRQLIERALPHLTSRDPATFWTSGQWMTELAGGSDVGRSQTVARRAPDGSWRLYGRKWFVSAVTAQMALILARPEGNPPGGQGLALFYAELRDAQGRPRGFQILRLKDKLGTRKLPTAEVLLEGLPAEPVAGLTHGTRAIAPMLNVTRTWNAITATALMQRGLMLACSYARRRIAFGKPLIEHPLHLDTLAGLQAETAAAFHLSFLIAELMGRAETNIATDSERALLRLMTPVAKLTTARQAVTVLSEVLEAFGGAGYVEDTGLPALLRDAQVLPIWEGTTNILALDVLRALDEVEGLTALQEAFDTWLPSLPAALASPARKAQAALQAATTWLTRVAADPARLQADARRFALTLGRATALALLLRQAAWGLARHDGRPAAAALRFARTDINALAACAPPAESRALVLDEPFHLQPSLSP</sequence>
<gene>
    <name evidence="8" type="ORF">SAMN04488087_0543</name>
</gene>